<dbReference type="AlphaFoldDB" id="A0A7K3S5T5"/>
<dbReference type="Pfam" id="PF00550">
    <property type="entry name" value="PP-binding"/>
    <property type="match status" value="1"/>
</dbReference>
<dbReference type="Gene3D" id="1.10.1200.10">
    <property type="entry name" value="ACP-like"/>
    <property type="match status" value="1"/>
</dbReference>
<dbReference type="SUPFAM" id="SSF47336">
    <property type="entry name" value="ACP-like"/>
    <property type="match status" value="1"/>
</dbReference>
<dbReference type="InterPro" id="IPR049900">
    <property type="entry name" value="PKS_mFAS_DH"/>
</dbReference>
<reference evidence="8 9" key="1">
    <citation type="submission" date="2020-01" db="EMBL/GenBank/DDBJ databases">
        <title>Insect and environment-associated Actinomycetes.</title>
        <authorList>
            <person name="Currrie C."/>
            <person name="Chevrette M."/>
            <person name="Carlson C."/>
            <person name="Stubbendieck R."/>
            <person name="Wendt-Pienkowski E."/>
        </authorList>
    </citation>
    <scope>NUCLEOTIDE SEQUENCE [LARGE SCALE GENOMIC DNA]</scope>
    <source>
        <strain evidence="8 9">SID7590</strain>
    </source>
</reference>
<dbReference type="InterPro" id="IPR042104">
    <property type="entry name" value="PKS_dehydratase_sf"/>
</dbReference>
<dbReference type="InterPro" id="IPR020806">
    <property type="entry name" value="PKS_PP-bd"/>
</dbReference>
<dbReference type="Pfam" id="PF14765">
    <property type="entry name" value="PS-DH"/>
    <property type="match status" value="1"/>
</dbReference>
<dbReference type="InterPro" id="IPR049551">
    <property type="entry name" value="PKS_DH_C"/>
</dbReference>
<dbReference type="Proteomes" id="UP000469670">
    <property type="component" value="Unassembled WGS sequence"/>
</dbReference>
<proteinExistence type="predicted"/>
<dbReference type="InterPro" id="IPR050091">
    <property type="entry name" value="PKS_NRPS_Biosynth_Enz"/>
</dbReference>
<comment type="caution">
    <text evidence="8">The sequence shown here is derived from an EMBL/GenBank/DDBJ whole genome shotgun (WGS) entry which is preliminary data.</text>
</comment>
<evidence type="ECO:0000256" key="2">
    <source>
        <dbReference type="ARBA" id="ARBA00022553"/>
    </source>
</evidence>
<dbReference type="GO" id="GO:0031177">
    <property type="term" value="F:phosphopantetheine binding"/>
    <property type="evidence" value="ECO:0007669"/>
    <property type="project" value="InterPro"/>
</dbReference>
<accession>A0A7K3S5T5</accession>
<evidence type="ECO:0000256" key="4">
    <source>
        <dbReference type="PROSITE-ProRule" id="PRU01363"/>
    </source>
</evidence>
<dbReference type="GO" id="GO:0071770">
    <property type="term" value="P:DIM/DIP cell wall layer assembly"/>
    <property type="evidence" value="ECO:0007669"/>
    <property type="project" value="TreeGrafter"/>
</dbReference>
<dbReference type="PANTHER" id="PTHR43775:SF37">
    <property type="entry name" value="SI:DKEY-61P9.11"/>
    <property type="match status" value="1"/>
</dbReference>
<feature type="domain" description="Carrier" evidence="6">
    <location>
        <begin position="346"/>
        <end position="420"/>
    </location>
</feature>
<evidence type="ECO:0000313" key="8">
    <source>
        <dbReference type="EMBL" id="NEC22875.1"/>
    </source>
</evidence>
<dbReference type="InterPro" id="IPR049552">
    <property type="entry name" value="PKS_DH_N"/>
</dbReference>
<dbReference type="PROSITE" id="PS00012">
    <property type="entry name" value="PHOSPHOPANTETHEINE"/>
    <property type="match status" value="1"/>
</dbReference>
<keyword evidence="3" id="KW-0808">Transferase</keyword>
<evidence type="ECO:0000259" key="6">
    <source>
        <dbReference type="PROSITE" id="PS50075"/>
    </source>
</evidence>
<dbReference type="SMART" id="SM00826">
    <property type="entry name" value="PKS_DH"/>
    <property type="match status" value="1"/>
</dbReference>
<evidence type="ECO:0000313" key="9">
    <source>
        <dbReference type="Proteomes" id="UP000469670"/>
    </source>
</evidence>
<gene>
    <name evidence="8" type="ORF">G3I50_32215</name>
</gene>
<dbReference type="Gene3D" id="3.10.129.110">
    <property type="entry name" value="Polyketide synthase dehydratase"/>
    <property type="match status" value="1"/>
</dbReference>
<dbReference type="SMART" id="SM00823">
    <property type="entry name" value="PKS_PP"/>
    <property type="match status" value="1"/>
</dbReference>
<dbReference type="GO" id="GO:0005737">
    <property type="term" value="C:cytoplasm"/>
    <property type="evidence" value="ECO:0007669"/>
    <property type="project" value="TreeGrafter"/>
</dbReference>
<evidence type="ECO:0000256" key="5">
    <source>
        <dbReference type="SAM" id="MobiDB-lite"/>
    </source>
</evidence>
<dbReference type="InterPro" id="IPR036736">
    <property type="entry name" value="ACP-like_sf"/>
</dbReference>
<dbReference type="PANTHER" id="PTHR43775">
    <property type="entry name" value="FATTY ACID SYNTHASE"/>
    <property type="match status" value="1"/>
</dbReference>
<dbReference type="GO" id="GO:0005886">
    <property type="term" value="C:plasma membrane"/>
    <property type="evidence" value="ECO:0007669"/>
    <property type="project" value="TreeGrafter"/>
</dbReference>
<keyword evidence="2" id="KW-0597">Phosphoprotein</keyword>
<dbReference type="GO" id="GO:0006633">
    <property type="term" value="P:fatty acid biosynthetic process"/>
    <property type="evidence" value="ECO:0007669"/>
    <property type="project" value="TreeGrafter"/>
</dbReference>
<dbReference type="RefSeq" id="WP_203666166.1">
    <property type="nucleotide sequence ID" value="NZ_JAAGMP010001415.1"/>
</dbReference>
<feature type="active site" description="Proton donor; for dehydratase activity" evidence="4">
    <location>
        <position position="216"/>
    </location>
</feature>
<evidence type="ECO:0008006" key="10">
    <source>
        <dbReference type="Google" id="ProtNLM"/>
    </source>
</evidence>
<dbReference type="InterPro" id="IPR009081">
    <property type="entry name" value="PP-bd_ACP"/>
</dbReference>
<dbReference type="InterPro" id="IPR020807">
    <property type="entry name" value="PKS_DH"/>
</dbReference>
<keyword evidence="1" id="KW-0596">Phosphopantetheine</keyword>
<feature type="compositionally biased region" description="Pro residues" evidence="5">
    <location>
        <begin position="313"/>
        <end position="331"/>
    </location>
</feature>
<dbReference type="Pfam" id="PF21089">
    <property type="entry name" value="PKS_DH_N"/>
    <property type="match status" value="1"/>
</dbReference>
<evidence type="ECO:0000256" key="3">
    <source>
        <dbReference type="ARBA" id="ARBA00022679"/>
    </source>
</evidence>
<dbReference type="PROSITE" id="PS50075">
    <property type="entry name" value="CARRIER"/>
    <property type="match status" value="1"/>
</dbReference>
<protein>
    <recommendedName>
        <fullName evidence="10">Carrier domain-containing protein</fullName>
    </recommendedName>
</protein>
<feature type="region of interest" description="Disordered" evidence="5">
    <location>
        <begin position="313"/>
        <end position="340"/>
    </location>
</feature>
<feature type="non-terminal residue" evidence="8">
    <location>
        <position position="461"/>
    </location>
</feature>
<sequence length="461" mass="49917">MSAAQQQPHEGDDEMAAHEQSTAHEDIDCRIRLTHDDFIMANHVVHGVSVLPGVTFLDLVHRVLIARGLDPVSFALRDILFSEPVVTCEGHERELRVTVTAGAPGRTRRITVESRWLRDGEPCAPWRENARAELVDCDEPLPPPLDVPRLQGALEQRRDMDSLYARTRREGIRHGGPMTCLGTLHRGGTELLASLRLDPTGAANEGGFHLHPAKADASTLVAFGQNEEVGEEPFVPFHIGWFRAPHAVRGTFHVHVAHPEVASWSGDLVHNDYTLHDDQGRMLAEFRDMSCKRIRHAGLITRLLDEVRAAPAQPVPEPVQQPVPEPVPRSAPEPARGDGSPAAAVAVATARLEELIAGELGRTSADVPSDTGFYDMGLDSVALLGIGERLETLVGATLYPTLLFEYGTVAALARHLADTYPHAFAAAPCAPAEPEEGGPGPAVGTGEAVTLCRVERWAEAP</sequence>
<dbReference type="InterPro" id="IPR006162">
    <property type="entry name" value="Ppantetheine_attach_site"/>
</dbReference>
<dbReference type="SMART" id="SM01294">
    <property type="entry name" value="PKS_PP_betabranch"/>
    <property type="match status" value="1"/>
</dbReference>
<feature type="active site" description="Proton acceptor; for dehydratase activity" evidence="4">
    <location>
        <position position="43"/>
    </location>
</feature>
<evidence type="ECO:0000256" key="1">
    <source>
        <dbReference type="ARBA" id="ARBA00022450"/>
    </source>
</evidence>
<name>A0A7K3S5T5_9ACTN</name>
<dbReference type="EMBL" id="JAAGMP010001415">
    <property type="protein sequence ID" value="NEC22875.1"/>
    <property type="molecule type" value="Genomic_DNA"/>
</dbReference>
<feature type="region of interest" description="N-terminal hotdog fold" evidence="4">
    <location>
        <begin position="9"/>
        <end position="141"/>
    </location>
</feature>
<dbReference type="GO" id="GO:0017000">
    <property type="term" value="P:antibiotic biosynthetic process"/>
    <property type="evidence" value="ECO:0007669"/>
    <property type="project" value="UniProtKB-ARBA"/>
</dbReference>
<feature type="region of interest" description="Disordered" evidence="5">
    <location>
        <begin position="1"/>
        <end position="21"/>
    </location>
</feature>
<dbReference type="GO" id="GO:0004312">
    <property type="term" value="F:fatty acid synthase activity"/>
    <property type="evidence" value="ECO:0007669"/>
    <property type="project" value="TreeGrafter"/>
</dbReference>
<feature type="domain" description="PKS/mFAS DH" evidence="7">
    <location>
        <begin position="9"/>
        <end position="300"/>
    </location>
</feature>
<organism evidence="8 9">
    <name type="scientific">Streptomyces parvus</name>
    <dbReference type="NCBI Taxonomy" id="66428"/>
    <lineage>
        <taxon>Bacteria</taxon>
        <taxon>Bacillati</taxon>
        <taxon>Actinomycetota</taxon>
        <taxon>Actinomycetes</taxon>
        <taxon>Kitasatosporales</taxon>
        <taxon>Streptomycetaceae</taxon>
        <taxon>Streptomyces</taxon>
    </lineage>
</organism>
<evidence type="ECO:0000259" key="7">
    <source>
        <dbReference type="PROSITE" id="PS52019"/>
    </source>
</evidence>
<dbReference type="PROSITE" id="PS52019">
    <property type="entry name" value="PKS_MFAS_DH"/>
    <property type="match status" value="1"/>
</dbReference>
<feature type="region of interest" description="C-terminal hotdog fold" evidence="4">
    <location>
        <begin position="155"/>
        <end position="300"/>
    </location>
</feature>